<evidence type="ECO:0000313" key="2">
    <source>
        <dbReference type="Proteomes" id="UP001213799"/>
    </source>
</evidence>
<evidence type="ECO:0000313" key="1">
    <source>
        <dbReference type="EMBL" id="KAJ5589313.1"/>
    </source>
</evidence>
<dbReference type="RefSeq" id="XP_056748332.1">
    <property type="nucleotide sequence ID" value="XM_056903045.1"/>
</dbReference>
<name>A0AAD6DMU8_9EURO</name>
<comment type="caution">
    <text evidence="1">The sequence shown here is derived from an EMBL/GenBank/DDBJ whole genome shotgun (WGS) entry which is preliminary data.</text>
</comment>
<proteinExistence type="predicted"/>
<reference evidence="1" key="2">
    <citation type="submission" date="2023-01" db="EMBL/GenBank/DDBJ databases">
        <authorList>
            <person name="Petersen C."/>
        </authorList>
    </citation>
    <scope>NUCLEOTIDE SEQUENCE</scope>
    <source>
        <strain evidence="1">IBT 12815</strain>
    </source>
</reference>
<organism evidence="1 2">
    <name type="scientific">Penicillium hordei</name>
    <dbReference type="NCBI Taxonomy" id="40994"/>
    <lineage>
        <taxon>Eukaryota</taxon>
        <taxon>Fungi</taxon>
        <taxon>Dikarya</taxon>
        <taxon>Ascomycota</taxon>
        <taxon>Pezizomycotina</taxon>
        <taxon>Eurotiomycetes</taxon>
        <taxon>Eurotiomycetidae</taxon>
        <taxon>Eurotiales</taxon>
        <taxon>Aspergillaceae</taxon>
        <taxon>Penicillium</taxon>
    </lineage>
</organism>
<reference evidence="1" key="1">
    <citation type="journal article" date="2023" name="IMA Fungus">
        <title>Comparative genomic study of the Penicillium genus elucidates a diverse pangenome and 15 lateral gene transfer events.</title>
        <authorList>
            <person name="Petersen C."/>
            <person name="Sorensen T."/>
            <person name="Nielsen M.R."/>
            <person name="Sondergaard T.E."/>
            <person name="Sorensen J.L."/>
            <person name="Fitzpatrick D.A."/>
            <person name="Frisvad J.C."/>
            <person name="Nielsen K.L."/>
        </authorList>
    </citation>
    <scope>NUCLEOTIDE SEQUENCE</scope>
    <source>
        <strain evidence="1">IBT 12815</strain>
    </source>
</reference>
<keyword evidence="2" id="KW-1185">Reference proteome</keyword>
<dbReference type="EMBL" id="JAQJAE010000006">
    <property type="protein sequence ID" value="KAJ5589313.1"/>
    <property type="molecule type" value="Genomic_DNA"/>
</dbReference>
<gene>
    <name evidence="1" type="ORF">N7537_011991</name>
</gene>
<accession>A0AAD6DMU8</accession>
<sequence length="173" mass="19649">MRTLVKGQTNTTQHHKRILTQQTRWYSRKFQNPRKTPQTDRGANFKSYYPARTNQPSLSRLRVYRTSHDGATASQHCAQTTTTPSSDHTLNNQLHIASFSPLFQQDTYVSHQNAGSSKILASTSMARGHAGQSGVSPGSWETLCTSMPLPVLNRYRNWAWRVCASLRARFRLL</sequence>
<dbReference type="Proteomes" id="UP001213799">
    <property type="component" value="Unassembled WGS sequence"/>
</dbReference>
<dbReference type="AlphaFoldDB" id="A0AAD6DMU8"/>
<dbReference type="GeneID" id="81593287"/>
<protein>
    <submittedName>
        <fullName evidence="1">Uncharacterized protein</fullName>
    </submittedName>
</protein>